<accession>A0A4R3Q067</accession>
<keyword evidence="1" id="KW-1133">Transmembrane helix</keyword>
<dbReference type="EMBL" id="SMBH01000009">
    <property type="protein sequence ID" value="TCU14393.1"/>
    <property type="molecule type" value="Genomic_DNA"/>
</dbReference>
<gene>
    <name evidence="2" type="ORF">EV132_109116</name>
</gene>
<evidence type="ECO:0000256" key="1">
    <source>
        <dbReference type="SAM" id="Phobius"/>
    </source>
</evidence>
<dbReference type="Proteomes" id="UP000294576">
    <property type="component" value="Unassembled WGS sequence"/>
</dbReference>
<organism evidence="2 3">
    <name type="scientific">Rhizobium sullae</name>
    <name type="common">Rhizobium hedysari</name>
    <dbReference type="NCBI Taxonomy" id="50338"/>
    <lineage>
        <taxon>Bacteria</taxon>
        <taxon>Pseudomonadati</taxon>
        <taxon>Pseudomonadota</taxon>
        <taxon>Alphaproteobacteria</taxon>
        <taxon>Hyphomicrobiales</taxon>
        <taxon>Rhizobiaceae</taxon>
        <taxon>Rhizobium/Agrobacterium group</taxon>
        <taxon>Rhizobium</taxon>
    </lineage>
</organism>
<evidence type="ECO:0000313" key="3">
    <source>
        <dbReference type="Proteomes" id="UP000294576"/>
    </source>
</evidence>
<sequence length="293" mass="32591">MLSTVAHLQRVKALATQPSGLDMKTPPRRRKRRAALWLMLALSISLVAGTVLLSNDMRHLRALTPLLGYDLNPQKVQQPPPQVVEVATPAPLQPVKIPPRLIDVPQPELAGNFLRTWRVSGPDMCETLRKAGIEMTSWRASAMGSSAYECSFQEVYKEDGERPLSSVFLIIRGDRKGAISNMRAKIVGPVTDSAGRLDPSFMRVFETVLAQPHWPDFHDALSAIRELKDVRAEGFGASVVFSREFSSENSFNFILTIKAAPGPQTRTRAYFSMGRWMPAPDKEVSEALPPIFR</sequence>
<comment type="caution">
    <text evidence="2">The sequence shown here is derived from an EMBL/GenBank/DDBJ whole genome shotgun (WGS) entry which is preliminary data.</text>
</comment>
<proteinExistence type="predicted"/>
<keyword evidence="1" id="KW-0472">Membrane</keyword>
<dbReference type="InterPro" id="IPR046071">
    <property type="entry name" value="DUF6030"/>
</dbReference>
<reference evidence="2 3" key="1">
    <citation type="submission" date="2019-03" db="EMBL/GenBank/DDBJ databases">
        <title>Genomic Encyclopedia of Type Strains, Phase IV (KMG-V): Genome sequencing to study the core and pangenomes of soil and plant-associated prokaryotes.</title>
        <authorList>
            <person name="Whitman W."/>
        </authorList>
    </citation>
    <scope>NUCLEOTIDE SEQUENCE [LARGE SCALE GENOMIC DNA]</scope>
    <source>
        <strain evidence="2 3">Hc14</strain>
    </source>
</reference>
<dbReference type="AlphaFoldDB" id="A0A4R3Q067"/>
<protein>
    <recommendedName>
        <fullName evidence="4">Exopolysaccharide biosynthesis protein</fullName>
    </recommendedName>
</protein>
<keyword evidence="1" id="KW-0812">Transmembrane</keyword>
<dbReference type="Pfam" id="PF19495">
    <property type="entry name" value="DUF6030"/>
    <property type="match status" value="1"/>
</dbReference>
<feature type="transmembrane region" description="Helical" evidence="1">
    <location>
        <begin position="34"/>
        <end position="53"/>
    </location>
</feature>
<name>A0A4R3Q067_RHISU</name>
<evidence type="ECO:0008006" key="4">
    <source>
        <dbReference type="Google" id="ProtNLM"/>
    </source>
</evidence>
<evidence type="ECO:0000313" key="2">
    <source>
        <dbReference type="EMBL" id="TCU14393.1"/>
    </source>
</evidence>